<dbReference type="InterPro" id="IPR024529">
    <property type="entry name" value="ECF_trnsprt_substrate-spec"/>
</dbReference>
<proteinExistence type="predicted"/>
<dbReference type="Gene3D" id="1.10.1760.20">
    <property type="match status" value="1"/>
</dbReference>
<evidence type="ECO:0000256" key="1">
    <source>
        <dbReference type="SAM" id="Phobius"/>
    </source>
</evidence>
<keyword evidence="1" id="KW-0472">Membrane</keyword>
<dbReference type="InterPro" id="IPR030949">
    <property type="entry name" value="ECF_S_folate_fam"/>
</dbReference>
<feature type="transmembrane region" description="Helical" evidence="1">
    <location>
        <begin position="85"/>
        <end position="105"/>
    </location>
</feature>
<dbReference type="Pfam" id="PF12822">
    <property type="entry name" value="ECF_trnsprt"/>
    <property type="match status" value="1"/>
</dbReference>
<feature type="transmembrane region" description="Helical" evidence="1">
    <location>
        <begin position="20"/>
        <end position="39"/>
    </location>
</feature>
<evidence type="ECO:0000313" key="3">
    <source>
        <dbReference type="Proteomes" id="UP000178622"/>
    </source>
</evidence>
<dbReference type="OrthoDB" id="2243574at2"/>
<protein>
    <submittedName>
        <fullName evidence="2">Folate transporter</fullName>
    </submittedName>
</protein>
<keyword evidence="1" id="KW-0812">Transmembrane</keyword>
<dbReference type="EMBL" id="MKIR01000024">
    <property type="protein sequence ID" value="OFI48717.1"/>
    <property type="molecule type" value="Genomic_DNA"/>
</dbReference>
<dbReference type="RefSeq" id="WP_070793101.1">
    <property type="nucleotide sequence ID" value="NZ_MKIR01000024.1"/>
</dbReference>
<feature type="transmembrane region" description="Helical" evidence="1">
    <location>
        <begin position="51"/>
        <end position="73"/>
    </location>
</feature>
<accession>A0A1E8GKK0</accession>
<dbReference type="NCBIfam" id="TIGR04518">
    <property type="entry name" value="ECF_S_folT_fam"/>
    <property type="match status" value="1"/>
</dbReference>
<dbReference type="AlphaFoldDB" id="A0A1E8GKK0"/>
<gene>
    <name evidence="2" type="ORF">BG261_07440</name>
</gene>
<sequence length="190" mass="21220">MKKFTDKYLPKLTTRLTVTLAMLMALKFIIGKLSVWIIPGTLKVGFSFVPNVLIGAVAGPILAPITFVLSDIINMATGGGGGSHFILAFTLLEAVQGFFYGLFFYKKKLDAKSTKDWAYTSFAVIVIMLIGTFIFTPLLIQIYFKVPVKVQYFAQGRIFKIFEIPVRIIIIMLIVPALQRIPSVKKYILS</sequence>
<reference evidence="3" key="1">
    <citation type="submission" date="2016-09" db="EMBL/GenBank/DDBJ databases">
        <title>Draft genome sequence of a novel species of the family Streptococcaceae isolated from flowers.</title>
        <authorList>
            <person name="Chuah L.-O."/>
            <person name="Yap K.-P."/>
            <person name="Thong K.L."/>
            <person name="Liong M.T."/>
            <person name="Ahmad R."/>
            <person name="Rusul G."/>
        </authorList>
    </citation>
    <scope>NUCLEOTIDE SEQUENCE [LARGE SCALE GENOMIC DNA]</scope>
    <source>
        <strain evidence="3">DF1</strain>
    </source>
</reference>
<keyword evidence="1" id="KW-1133">Transmembrane helix</keyword>
<organism evidence="2 3">
    <name type="scientific">Floricoccus tropicus</name>
    <dbReference type="NCBI Taxonomy" id="1859473"/>
    <lineage>
        <taxon>Bacteria</taxon>
        <taxon>Bacillati</taxon>
        <taxon>Bacillota</taxon>
        <taxon>Bacilli</taxon>
        <taxon>Lactobacillales</taxon>
        <taxon>Streptococcaceae</taxon>
        <taxon>Floricoccus</taxon>
    </lineage>
</organism>
<evidence type="ECO:0000313" key="2">
    <source>
        <dbReference type="EMBL" id="OFI48717.1"/>
    </source>
</evidence>
<feature type="transmembrane region" description="Helical" evidence="1">
    <location>
        <begin position="164"/>
        <end position="181"/>
    </location>
</feature>
<dbReference type="STRING" id="1859473.BG261_07440"/>
<dbReference type="GO" id="GO:0016020">
    <property type="term" value="C:membrane"/>
    <property type="evidence" value="ECO:0007669"/>
    <property type="project" value="InterPro"/>
</dbReference>
<name>A0A1E8GKK0_9LACT</name>
<keyword evidence="3" id="KW-1185">Reference proteome</keyword>
<dbReference type="Proteomes" id="UP000178622">
    <property type="component" value="Unassembled WGS sequence"/>
</dbReference>
<feature type="transmembrane region" description="Helical" evidence="1">
    <location>
        <begin position="117"/>
        <end position="144"/>
    </location>
</feature>
<comment type="caution">
    <text evidence="2">The sequence shown here is derived from an EMBL/GenBank/DDBJ whole genome shotgun (WGS) entry which is preliminary data.</text>
</comment>